<reference evidence="2 3" key="1">
    <citation type="journal article" date="2017" name="Plant Biotechnol. J.">
        <title>A comprehensive draft genome sequence for lupin (Lupinus angustifolius), an emerging health food: insights into plant-microbe interactions and legume evolution.</title>
        <authorList>
            <person name="Hane J.K."/>
            <person name="Ming Y."/>
            <person name="Kamphuis L.G."/>
            <person name="Nelson M.N."/>
            <person name="Garg G."/>
            <person name="Atkins C.A."/>
            <person name="Bayer P.E."/>
            <person name="Bravo A."/>
            <person name="Bringans S."/>
            <person name="Cannon S."/>
            <person name="Edwards D."/>
            <person name="Foley R."/>
            <person name="Gao L.L."/>
            <person name="Harrison M.J."/>
            <person name="Huang W."/>
            <person name="Hurgobin B."/>
            <person name="Li S."/>
            <person name="Liu C.W."/>
            <person name="McGrath A."/>
            <person name="Morahan G."/>
            <person name="Murray J."/>
            <person name="Weller J."/>
            <person name="Jian J."/>
            <person name="Singh K.B."/>
        </authorList>
    </citation>
    <scope>NUCLEOTIDE SEQUENCE [LARGE SCALE GENOMIC DNA]</scope>
    <source>
        <strain evidence="3">cv. Tanjil</strain>
        <tissue evidence="2">Whole plant</tissue>
    </source>
</reference>
<evidence type="ECO:0000313" key="2">
    <source>
        <dbReference type="EMBL" id="OIW14532.1"/>
    </source>
</evidence>
<proteinExistence type="predicted"/>
<keyword evidence="1" id="KW-1133">Transmembrane helix</keyword>
<name>A0A1J7HPE3_LUPAN</name>
<accession>A0A1J7HPE3</accession>
<dbReference type="AlphaFoldDB" id="A0A1J7HPE3"/>
<evidence type="ECO:0008006" key="4">
    <source>
        <dbReference type="Google" id="ProtNLM"/>
    </source>
</evidence>
<protein>
    <recommendedName>
        <fullName evidence="4">Transmembrane protein</fullName>
    </recommendedName>
</protein>
<dbReference type="Proteomes" id="UP000188354">
    <property type="component" value="Chromosome LG03"/>
</dbReference>
<organism evidence="2 3">
    <name type="scientific">Lupinus angustifolius</name>
    <name type="common">Narrow-leaved blue lupine</name>
    <dbReference type="NCBI Taxonomy" id="3871"/>
    <lineage>
        <taxon>Eukaryota</taxon>
        <taxon>Viridiplantae</taxon>
        <taxon>Streptophyta</taxon>
        <taxon>Embryophyta</taxon>
        <taxon>Tracheophyta</taxon>
        <taxon>Spermatophyta</taxon>
        <taxon>Magnoliopsida</taxon>
        <taxon>eudicotyledons</taxon>
        <taxon>Gunneridae</taxon>
        <taxon>Pentapetalae</taxon>
        <taxon>rosids</taxon>
        <taxon>fabids</taxon>
        <taxon>Fabales</taxon>
        <taxon>Fabaceae</taxon>
        <taxon>Papilionoideae</taxon>
        <taxon>50 kb inversion clade</taxon>
        <taxon>genistoids sensu lato</taxon>
        <taxon>core genistoids</taxon>
        <taxon>Genisteae</taxon>
        <taxon>Lupinus</taxon>
    </lineage>
</organism>
<sequence length="94" mass="10489">MQIKKSLWVMLMITTIIVSSQFSFVHSRVLRSKELELKTHVGEGRDCDEEFKEAELSLGIMTFVVSSNNSRTHHSSLSVAFRLASGPSKKGPGH</sequence>
<evidence type="ECO:0000256" key="1">
    <source>
        <dbReference type="SAM" id="Phobius"/>
    </source>
</evidence>
<keyword evidence="1" id="KW-0812">Transmembrane</keyword>
<keyword evidence="3" id="KW-1185">Reference proteome</keyword>
<feature type="transmembrane region" description="Helical" evidence="1">
    <location>
        <begin position="6"/>
        <end position="25"/>
    </location>
</feature>
<dbReference type="OMA" id="CFVHGRV"/>
<dbReference type="EMBL" id="CM007363">
    <property type="protein sequence ID" value="OIW14532.1"/>
    <property type="molecule type" value="Genomic_DNA"/>
</dbReference>
<keyword evidence="1" id="KW-0472">Membrane</keyword>
<dbReference type="Gramene" id="OIW14532">
    <property type="protein sequence ID" value="OIW14532"/>
    <property type="gene ID" value="TanjilG_12931"/>
</dbReference>
<gene>
    <name evidence="2" type="ORF">TanjilG_12931</name>
</gene>
<evidence type="ECO:0000313" key="3">
    <source>
        <dbReference type="Proteomes" id="UP000188354"/>
    </source>
</evidence>